<accession>A0A382PFR5</accession>
<reference evidence="1" key="1">
    <citation type="submission" date="2018-05" db="EMBL/GenBank/DDBJ databases">
        <authorList>
            <person name="Lanie J.A."/>
            <person name="Ng W.-L."/>
            <person name="Kazmierczak K.M."/>
            <person name="Andrzejewski T.M."/>
            <person name="Davidsen T.M."/>
            <person name="Wayne K.J."/>
            <person name="Tettelin H."/>
            <person name="Glass J.I."/>
            <person name="Rusch D."/>
            <person name="Podicherti R."/>
            <person name="Tsui H.-C.T."/>
            <person name="Winkler M.E."/>
        </authorList>
    </citation>
    <scope>NUCLEOTIDE SEQUENCE</scope>
</reference>
<name>A0A382PFR5_9ZZZZ</name>
<dbReference type="Gene3D" id="2.60.40.1080">
    <property type="match status" value="1"/>
</dbReference>
<evidence type="ECO:0000313" key="1">
    <source>
        <dbReference type="EMBL" id="SVC72223.1"/>
    </source>
</evidence>
<feature type="non-terminal residue" evidence="1">
    <location>
        <position position="1"/>
    </location>
</feature>
<protein>
    <recommendedName>
        <fullName evidence="2">BIG2 domain-containing protein</fullName>
    </recommendedName>
</protein>
<dbReference type="EMBL" id="UINC01107098">
    <property type="protein sequence ID" value="SVC72223.1"/>
    <property type="molecule type" value="Genomic_DNA"/>
</dbReference>
<dbReference type="SUPFAM" id="SSF49373">
    <property type="entry name" value="Invasin/intimin cell-adhesion fragments"/>
    <property type="match status" value="1"/>
</dbReference>
<gene>
    <name evidence="1" type="ORF">METZ01_LOCUS325077</name>
</gene>
<dbReference type="AlphaFoldDB" id="A0A382PFR5"/>
<dbReference type="InterPro" id="IPR008964">
    <property type="entry name" value="Invasin/intimin_cell_adhesion"/>
</dbReference>
<organism evidence="1">
    <name type="scientific">marine metagenome</name>
    <dbReference type="NCBI Taxonomy" id="408172"/>
    <lineage>
        <taxon>unclassified sequences</taxon>
        <taxon>metagenomes</taxon>
        <taxon>ecological metagenomes</taxon>
    </lineage>
</organism>
<sequence>LEALMPGRTQVISQVGDSVAVAQVLVSDRTVRSMLMSALPDTLRVGDEIAARTITLSHDGLDVPAVPLWSSTDSLILRVAPNGNIEAVGTGTTRITATVNGLSASHQFNVMSGRKSWGGAFALSLIFPGGGQFYVGHPVRGVFTMLAVGGAVASSLLIKDITVHCGARTSVCTPGNVVRRTEELPYETIGRAAAAAILFLSVVDAVLGTRGRAPLTIATLSDASGGWTADFLPLDGVGSSKQRLRFTLLRLTTGGAR</sequence>
<evidence type="ECO:0008006" key="2">
    <source>
        <dbReference type="Google" id="ProtNLM"/>
    </source>
</evidence>
<proteinExistence type="predicted"/>